<protein>
    <submittedName>
        <fullName evidence="2">Uncharacterized protein</fullName>
    </submittedName>
</protein>
<reference evidence="2 3" key="1">
    <citation type="journal article" date="2021" name="bioRxiv">
        <title>Chromosome-scale and haplotype-resolved genome assembly of a tetraploid potato cultivar.</title>
        <authorList>
            <person name="Sun H."/>
            <person name="Jiao W.-B."/>
            <person name="Krause K."/>
            <person name="Campoy J.A."/>
            <person name="Goel M."/>
            <person name="Folz-Donahue K."/>
            <person name="Kukat C."/>
            <person name="Huettel B."/>
            <person name="Schneeberger K."/>
        </authorList>
    </citation>
    <scope>NUCLEOTIDE SEQUENCE [LARGE SCALE GENOMIC DNA]</scope>
    <source>
        <strain evidence="2">SolTubOtavaFocal</strain>
        <tissue evidence="2">Leaves</tissue>
    </source>
</reference>
<gene>
    <name evidence="2" type="ORF">KY290_034314</name>
</gene>
<evidence type="ECO:0000256" key="1">
    <source>
        <dbReference type="SAM" id="Phobius"/>
    </source>
</evidence>
<accession>A0ABQ7U4M0</accession>
<keyword evidence="1" id="KW-0812">Transmembrane</keyword>
<dbReference type="Proteomes" id="UP000826656">
    <property type="component" value="Unassembled WGS sequence"/>
</dbReference>
<name>A0ABQ7U4M0_SOLTU</name>
<keyword evidence="3" id="KW-1185">Reference proteome</keyword>
<sequence>MGREELGDSEISPEDKADQLSIVPIQTARKSQDGIERWKIREGEMTRAMLAHCVGLGFAGLLLAIFLLELLGFVLELLDTREKTQQGSYLVGFANRCCCIVLYVVMGLFGIESEIEKMG</sequence>
<evidence type="ECO:0000313" key="3">
    <source>
        <dbReference type="Proteomes" id="UP000826656"/>
    </source>
</evidence>
<comment type="caution">
    <text evidence="2">The sequence shown here is derived from an EMBL/GenBank/DDBJ whole genome shotgun (WGS) entry which is preliminary data.</text>
</comment>
<evidence type="ECO:0000313" key="2">
    <source>
        <dbReference type="EMBL" id="KAH0741271.1"/>
    </source>
</evidence>
<keyword evidence="1" id="KW-1133">Transmembrane helix</keyword>
<feature type="transmembrane region" description="Helical" evidence="1">
    <location>
        <begin position="87"/>
        <end position="111"/>
    </location>
</feature>
<dbReference type="EMBL" id="JAIVGD010000026">
    <property type="protein sequence ID" value="KAH0741271.1"/>
    <property type="molecule type" value="Genomic_DNA"/>
</dbReference>
<organism evidence="2 3">
    <name type="scientific">Solanum tuberosum</name>
    <name type="common">Potato</name>
    <dbReference type="NCBI Taxonomy" id="4113"/>
    <lineage>
        <taxon>Eukaryota</taxon>
        <taxon>Viridiplantae</taxon>
        <taxon>Streptophyta</taxon>
        <taxon>Embryophyta</taxon>
        <taxon>Tracheophyta</taxon>
        <taxon>Spermatophyta</taxon>
        <taxon>Magnoliopsida</taxon>
        <taxon>eudicotyledons</taxon>
        <taxon>Gunneridae</taxon>
        <taxon>Pentapetalae</taxon>
        <taxon>asterids</taxon>
        <taxon>lamiids</taxon>
        <taxon>Solanales</taxon>
        <taxon>Solanaceae</taxon>
        <taxon>Solanoideae</taxon>
        <taxon>Solaneae</taxon>
        <taxon>Solanum</taxon>
    </lineage>
</organism>
<keyword evidence="1" id="KW-0472">Membrane</keyword>
<feature type="transmembrane region" description="Helical" evidence="1">
    <location>
        <begin position="49"/>
        <end position="75"/>
    </location>
</feature>
<proteinExistence type="predicted"/>